<evidence type="ECO:0000256" key="4">
    <source>
        <dbReference type="ARBA" id="ARBA00032976"/>
    </source>
</evidence>
<evidence type="ECO:0000313" key="6">
    <source>
        <dbReference type="EMBL" id="MDH0127052.1"/>
    </source>
</evidence>
<dbReference type="InterPro" id="IPR002509">
    <property type="entry name" value="NODB_dom"/>
</dbReference>
<name>A0AA42H3B5_9HYPH</name>
<sequence length="296" mass="33668">MRIPPYRWPEAKRCAVAVQVIFDDGLDAVLKAPDLVNRAKSFSVWEYGAKRGVERLLATLQNSQVAATWFVPGVVAQKHGKLLRDIAGDGHELAARGWAFELYDTLAEREALDCLERSSQVLRELGGAQPSGFRLPAGNWPVGFDRLLLQAGFTWSASLNGDDRPYSHSSGLVEIPVHLELEDRPYFQFNFNPPFPKGLSRLPGYDSVLRNWKAEFDAYRNYGLCFVPQIRPEMIATPGRVFILQELLAYIRSFDDVWIAKSSEIADWHRSHEQSVEACHPIEVYRSYRREHGLHD</sequence>
<dbReference type="GO" id="GO:0005975">
    <property type="term" value="P:carbohydrate metabolic process"/>
    <property type="evidence" value="ECO:0007669"/>
    <property type="project" value="InterPro"/>
</dbReference>
<dbReference type="Pfam" id="PF01522">
    <property type="entry name" value="Polysacc_deac_1"/>
    <property type="match status" value="1"/>
</dbReference>
<organism evidence="6 7">
    <name type="scientific">Brucella intermedia GD04153</name>
    <dbReference type="NCBI Taxonomy" id="2975438"/>
    <lineage>
        <taxon>Bacteria</taxon>
        <taxon>Pseudomonadati</taxon>
        <taxon>Pseudomonadota</taxon>
        <taxon>Alphaproteobacteria</taxon>
        <taxon>Hyphomicrobiales</taxon>
        <taxon>Brucellaceae</taxon>
        <taxon>Brucella/Ochrobactrum group</taxon>
        <taxon>Brucella</taxon>
    </lineage>
</organism>
<dbReference type="PROSITE" id="PS51677">
    <property type="entry name" value="NODB"/>
    <property type="match status" value="1"/>
</dbReference>
<proteinExistence type="inferred from homology"/>
<comment type="similarity">
    <text evidence="2">Belongs to the polysaccharide deacetylase family.</text>
</comment>
<reference evidence="6" key="1">
    <citation type="submission" date="2022-09" db="EMBL/GenBank/DDBJ databases">
        <title>Intensive care unit water sources are persistently colonized with multi-drug resistant bacteria and are the site of extensive horizontal gene transfer of antibiotic resistance genes.</title>
        <authorList>
            <person name="Diorio-Toth L."/>
        </authorList>
    </citation>
    <scope>NUCLEOTIDE SEQUENCE</scope>
    <source>
        <strain evidence="6">GD04153</strain>
    </source>
</reference>
<dbReference type="EMBL" id="JAODYY010000024">
    <property type="protein sequence ID" value="MDH0127052.1"/>
    <property type="molecule type" value="Genomic_DNA"/>
</dbReference>
<protein>
    <recommendedName>
        <fullName evidence="3">Chitooligosaccharide deacetylase</fullName>
    </recommendedName>
    <alternativeName>
        <fullName evidence="4">Nodulation protein B</fullName>
    </alternativeName>
</protein>
<dbReference type="PANTHER" id="PTHR47561:SF1">
    <property type="entry name" value="POLYSACCHARIDE DEACETYLASE FAMILY PROTEIN (AFU_ORTHOLOGUE AFUA_6G05030)"/>
    <property type="match status" value="1"/>
</dbReference>
<evidence type="ECO:0000256" key="1">
    <source>
        <dbReference type="ARBA" id="ARBA00003236"/>
    </source>
</evidence>
<dbReference type="Proteomes" id="UP001158087">
    <property type="component" value="Unassembled WGS sequence"/>
</dbReference>
<feature type="domain" description="NodB homology" evidence="5">
    <location>
        <begin position="39"/>
        <end position="227"/>
    </location>
</feature>
<comment type="caution">
    <text evidence="6">The sequence shown here is derived from an EMBL/GenBank/DDBJ whole genome shotgun (WGS) entry which is preliminary data.</text>
</comment>
<evidence type="ECO:0000256" key="3">
    <source>
        <dbReference type="ARBA" id="ARBA00020071"/>
    </source>
</evidence>
<dbReference type="InterPro" id="IPR011330">
    <property type="entry name" value="Glyco_hydro/deAcase_b/a-brl"/>
</dbReference>
<evidence type="ECO:0000313" key="7">
    <source>
        <dbReference type="Proteomes" id="UP001158087"/>
    </source>
</evidence>
<dbReference type="SUPFAM" id="SSF88713">
    <property type="entry name" value="Glycoside hydrolase/deacetylase"/>
    <property type="match status" value="1"/>
</dbReference>
<accession>A0AA42H3B5</accession>
<gene>
    <name evidence="6" type="ORF">N7376_24085</name>
</gene>
<dbReference type="PANTHER" id="PTHR47561">
    <property type="entry name" value="POLYSACCHARIDE DEACETYLASE FAMILY PROTEIN (AFU_ORTHOLOGUE AFUA_6G05030)"/>
    <property type="match status" value="1"/>
</dbReference>
<evidence type="ECO:0000259" key="5">
    <source>
        <dbReference type="PROSITE" id="PS51677"/>
    </source>
</evidence>
<dbReference type="AlphaFoldDB" id="A0AA42H3B5"/>
<evidence type="ECO:0000256" key="2">
    <source>
        <dbReference type="ARBA" id="ARBA00010973"/>
    </source>
</evidence>
<dbReference type="Gene3D" id="3.20.20.370">
    <property type="entry name" value="Glycoside hydrolase/deacetylase"/>
    <property type="match status" value="1"/>
</dbReference>
<dbReference type="GO" id="GO:0016810">
    <property type="term" value="F:hydrolase activity, acting on carbon-nitrogen (but not peptide) bonds"/>
    <property type="evidence" value="ECO:0007669"/>
    <property type="project" value="InterPro"/>
</dbReference>
<comment type="function">
    <text evidence="1">Is involved in generating a small heat-stable compound (Nod), an acylated oligomer of N-acetylglucosamine, that stimulates mitosis in various plant protoplasts.</text>
</comment>